<evidence type="ECO:0000313" key="4">
    <source>
        <dbReference type="Proteomes" id="UP000198841"/>
    </source>
</evidence>
<keyword evidence="2" id="KW-0732">Signal</keyword>
<protein>
    <recommendedName>
        <fullName evidence="5">DUF1176 domain-containing protein</fullName>
    </recommendedName>
</protein>
<dbReference type="InterPro" id="IPR009560">
    <property type="entry name" value="DUF1176"/>
</dbReference>
<evidence type="ECO:0000313" key="3">
    <source>
        <dbReference type="EMBL" id="SFK20037.1"/>
    </source>
</evidence>
<proteinExistence type="predicted"/>
<comment type="caution">
    <text evidence="3">The sequence shown here is derived from an EMBL/GenBank/DDBJ whole genome shotgun (WGS) entry which is preliminary data.</text>
</comment>
<dbReference type="EMBL" id="FOSD01000005">
    <property type="protein sequence ID" value="SFK20037.1"/>
    <property type="molecule type" value="Genomic_DNA"/>
</dbReference>
<accession>A0A1I3XKA3</accession>
<name>A0A1I3XKA3_9GAMM</name>
<gene>
    <name evidence="3" type="ORF">SAMN05518863_105148</name>
</gene>
<sequence>MITRLLLAISLLASLSAPLLADQDGVSFSHKDWELACDNTLTCRAAGYSAEEGAGGSVLLVRAGGPNAVTHGRVVLADTGDDDSKVVNNLALWIDDRALGDVAKADNDEWTLTDEQTQALINGIKGSGKVEFRGGEEPFDLSSNGAFAVLLKMDDAQGRLSTPGALVRKGNKPENSVPAAVAMPVIQQVKVVKADARPLTADELALLKPKLIASLTDDDSCDNLAPSDDQPEEGAEPLTLTPVDDAHVLIAALCWRGAYNEGYGYWLIDKALQGTPQLVTDSGSDYSEGVISEAQKGRGIGDCWSTAAWVWDGKAFEQSSDATTGMCRAIRAGGAWQLPTWVTEVKAALIP</sequence>
<evidence type="ECO:0008006" key="5">
    <source>
        <dbReference type="Google" id="ProtNLM"/>
    </source>
</evidence>
<feature type="region of interest" description="Disordered" evidence="1">
    <location>
        <begin position="218"/>
        <end position="238"/>
    </location>
</feature>
<feature type="signal peptide" evidence="2">
    <location>
        <begin position="1"/>
        <end position="21"/>
    </location>
</feature>
<keyword evidence="4" id="KW-1185">Reference proteome</keyword>
<dbReference type="RefSeq" id="WP_008107759.1">
    <property type="nucleotide sequence ID" value="NZ_FOSD01000005.1"/>
</dbReference>
<organism evidence="3 4">
    <name type="scientific">Candidatus Pantoea symbiotica</name>
    <dbReference type="NCBI Taxonomy" id="1884370"/>
    <lineage>
        <taxon>Bacteria</taxon>
        <taxon>Pseudomonadati</taxon>
        <taxon>Pseudomonadota</taxon>
        <taxon>Gammaproteobacteria</taxon>
        <taxon>Enterobacterales</taxon>
        <taxon>Erwiniaceae</taxon>
        <taxon>Pantoea</taxon>
    </lineage>
</organism>
<feature type="chain" id="PRO_5045152894" description="DUF1176 domain-containing protein" evidence="2">
    <location>
        <begin position="22"/>
        <end position="351"/>
    </location>
</feature>
<dbReference type="Proteomes" id="UP000198841">
    <property type="component" value="Unassembled WGS sequence"/>
</dbReference>
<evidence type="ECO:0000256" key="1">
    <source>
        <dbReference type="SAM" id="MobiDB-lite"/>
    </source>
</evidence>
<reference evidence="3 4" key="1">
    <citation type="submission" date="2016-10" db="EMBL/GenBank/DDBJ databases">
        <authorList>
            <person name="Varghese N."/>
            <person name="Submissions S."/>
        </authorList>
    </citation>
    <scope>NUCLEOTIDE SEQUENCE [LARGE SCALE GENOMIC DNA]</scope>
    <source>
        <strain evidence="3 4">YR512</strain>
    </source>
</reference>
<dbReference type="Pfam" id="PF06674">
    <property type="entry name" value="DUF1176"/>
    <property type="match status" value="1"/>
</dbReference>
<evidence type="ECO:0000256" key="2">
    <source>
        <dbReference type="SAM" id="SignalP"/>
    </source>
</evidence>